<keyword evidence="1" id="KW-1133">Transmembrane helix</keyword>
<reference evidence="2 3" key="1">
    <citation type="submission" date="2023-08" db="EMBL/GenBank/DDBJ databases">
        <title>Methanolobus mangrovi sp. nov. and Methanolobus sediminis sp. nov, two novel methylotrophic methanogens isolated from mangrove sediments in China.</title>
        <authorList>
            <person name="Zhou J."/>
        </authorList>
    </citation>
    <scope>NUCLEOTIDE SEQUENCE [LARGE SCALE GENOMIC DNA]</scope>
    <source>
        <strain evidence="2 3">FTZ6</strain>
    </source>
</reference>
<evidence type="ECO:0000256" key="1">
    <source>
        <dbReference type="SAM" id="Phobius"/>
    </source>
</evidence>
<evidence type="ECO:0000313" key="3">
    <source>
        <dbReference type="Proteomes" id="UP001182908"/>
    </source>
</evidence>
<accession>A0AA51UL01</accession>
<keyword evidence="3" id="KW-1185">Reference proteome</keyword>
<sequence length="137" mass="15164">MNIAAFIGSSMLFVLFVIVVLFVLINMSSRLALIILLAIPLVFIFVVPDISIAFLSIQQMSLVNGLVPVNNFHILLMIWSTLIGVILYTEFLTWYLGKGMRLKKNADGSMKNGVSAKLDKSVYDAIGNVKNILSNKK</sequence>
<evidence type="ECO:0000313" key="2">
    <source>
        <dbReference type="EMBL" id="WMW23915.1"/>
    </source>
</evidence>
<organism evidence="2 3">
    <name type="scientific">Methanolobus sediminis</name>
    <dbReference type="NCBI Taxonomy" id="3072978"/>
    <lineage>
        <taxon>Archaea</taxon>
        <taxon>Methanobacteriati</taxon>
        <taxon>Methanobacteriota</taxon>
        <taxon>Stenosarchaea group</taxon>
        <taxon>Methanomicrobia</taxon>
        <taxon>Methanosarcinales</taxon>
        <taxon>Methanosarcinaceae</taxon>
        <taxon>Methanolobus</taxon>
    </lineage>
</organism>
<dbReference type="KEGG" id="mseb:RE474_07325"/>
<feature type="transmembrane region" description="Helical" evidence="1">
    <location>
        <begin position="6"/>
        <end position="25"/>
    </location>
</feature>
<dbReference type="GeneID" id="84232516"/>
<gene>
    <name evidence="2" type="ORF">RE474_07325</name>
</gene>
<dbReference type="RefSeq" id="WP_309309733.1">
    <property type="nucleotide sequence ID" value="NZ_CP133592.1"/>
</dbReference>
<dbReference type="EMBL" id="CP133592">
    <property type="protein sequence ID" value="WMW23915.1"/>
    <property type="molecule type" value="Genomic_DNA"/>
</dbReference>
<name>A0AA51UL01_9EURY</name>
<keyword evidence="1" id="KW-0812">Transmembrane</keyword>
<protein>
    <submittedName>
        <fullName evidence="2">Uncharacterized protein</fullName>
    </submittedName>
</protein>
<feature type="transmembrane region" description="Helical" evidence="1">
    <location>
        <begin position="74"/>
        <end position="96"/>
    </location>
</feature>
<dbReference type="Proteomes" id="UP001182908">
    <property type="component" value="Chromosome"/>
</dbReference>
<keyword evidence="1" id="KW-0472">Membrane</keyword>
<proteinExistence type="predicted"/>
<feature type="transmembrane region" description="Helical" evidence="1">
    <location>
        <begin position="32"/>
        <end position="54"/>
    </location>
</feature>
<dbReference type="AlphaFoldDB" id="A0AA51UL01"/>